<accession>A0A2P1NQ69</accession>
<protein>
    <submittedName>
        <fullName evidence="2">ABC transporter substrate-binding protein</fullName>
    </submittedName>
</protein>
<dbReference type="AlphaFoldDB" id="A0A2P1NQ69"/>
<dbReference type="InterPro" id="IPR042100">
    <property type="entry name" value="Bug_dom1"/>
</dbReference>
<evidence type="ECO:0000313" key="3">
    <source>
        <dbReference type="Proteomes" id="UP000241829"/>
    </source>
</evidence>
<organism evidence="2 3">
    <name type="scientific">Pulveribacter suum</name>
    <dbReference type="NCBI Taxonomy" id="2116657"/>
    <lineage>
        <taxon>Bacteria</taxon>
        <taxon>Pseudomonadati</taxon>
        <taxon>Pseudomonadota</taxon>
        <taxon>Betaproteobacteria</taxon>
        <taxon>Burkholderiales</taxon>
        <taxon>Comamonadaceae</taxon>
        <taxon>Pulveribacter</taxon>
    </lineage>
</organism>
<comment type="similarity">
    <text evidence="1">Belongs to the UPF0065 (bug) family.</text>
</comment>
<proteinExistence type="inferred from homology"/>
<dbReference type="PANTHER" id="PTHR42928:SF5">
    <property type="entry name" value="BLR1237 PROTEIN"/>
    <property type="match status" value="1"/>
</dbReference>
<dbReference type="KEGG" id="melm:C7H73_15295"/>
<dbReference type="RefSeq" id="WP_106847716.1">
    <property type="nucleotide sequence ID" value="NZ_CP027792.1"/>
</dbReference>
<name>A0A2P1NQ69_9BURK</name>
<dbReference type="EMBL" id="CP027792">
    <property type="protein sequence ID" value="AVP59167.1"/>
    <property type="molecule type" value="Genomic_DNA"/>
</dbReference>
<dbReference type="Gene3D" id="3.40.190.150">
    <property type="entry name" value="Bordetella uptake gene, domain 1"/>
    <property type="match status" value="1"/>
</dbReference>
<reference evidence="3" key="1">
    <citation type="submission" date="2018-03" db="EMBL/GenBank/DDBJ databases">
        <title>Genome sequencing of Melaminivora sp. strain SC2-7.</title>
        <authorList>
            <person name="Kim S.-J."/>
            <person name="Heo J."/>
            <person name="Ahn J.-H."/>
            <person name="Kwon S.-W."/>
        </authorList>
    </citation>
    <scope>NUCLEOTIDE SEQUENCE [LARGE SCALE GENOMIC DNA]</scope>
    <source>
        <strain evidence="3">SC2-7</strain>
    </source>
</reference>
<dbReference type="OrthoDB" id="8678477at2"/>
<gene>
    <name evidence="2" type="ORF">C7H73_15295</name>
</gene>
<dbReference type="Pfam" id="PF03401">
    <property type="entry name" value="TctC"/>
    <property type="match status" value="1"/>
</dbReference>
<dbReference type="Gene3D" id="3.40.190.10">
    <property type="entry name" value="Periplasmic binding protein-like II"/>
    <property type="match status" value="1"/>
</dbReference>
<dbReference type="InterPro" id="IPR005064">
    <property type="entry name" value="BUG"/>
</dbReference>
<dbReference type="PANTHER" id="PTHR42928">
    <property type="entry name" value="TRICARBOXYLATE-BINDING PROTEIN"/>
    <property type="match status" value="1"/>
</dbReference>
<keyword evidence="3" id="KW-1185">Reference proteome</keyword>
<sequence>MAASMGVLAKGAPLTIVVPYAAGGPLDKSARILAEGVQAQLGPVQVDNRPGAGGNQGAAAVAKAAPGDNLLVMGAVATHAVNPWLSKDFPYDPIRDFKPIALVARTPNVLVMSTAQADALSIRSTSDLVKYLKANPDTLVFGSGGSGSIGHIAGEMFKSLTNTRMAHQPFAGAGPALKALQDGGVGLVFDNLASSLPLIRAGKLRALGVTSLGPDDALPGVPSINSEVPGFNVSTWFGLFAPASLPDAEARRYAGAFSAAMRSPASVQQFKAMGLEPEELTLDGFGSFVRSEYNKYEFLIKAAKIRVQ</sequence>
<dbReference type="PIRSF" id="PIRSF017082">
    <property type="entry name" value="YflP"/>
    <property type="match status" value="1"/>
</dbReference>
<evidence type="ECO:0000256" key="1">
    <source>
        <dbReference type="ARBA" id="ARBA00006987"/>
    </source>
</evidence>
<evidence type="ECO:0000313" key="2">
    <source>
        <dbReference type="EMBL" id="AVP59167.1"/>
    </source>
</evidence>
<dbReference type="Proteomes" id="UP000241829">
    <property type="component" value="Chromosome"/>
</dbReference>